<gene>
    <name evidence="6" type="ORF">AWR27_10325</name>
</gene>
<sequence length="487" mass="53728">MNLSILLRSAGLFIMLCVLAPSLLAQNKAAKIDALVSQYLANRQFNGAVLVAEKGQVIFKKGYGMANIEWGIANTPDTKFRLGSITKQFTAMLIMQLAEQGKLKIDGKITDYLPDYPKATGDKITIHHLLTHTSGVPSYTGFPKFFEEDSRDPYTPEAFTKKFASLPLEFEPGSKFAYNNSGYFLLGVIIEKVTGKPYAEVLKENILTPLKMTDTGYDLASPLLAKRAAGYEKRNGGYVNAPYLDMSIPYAAGSMYSTVENLYLWDQGLYGDKLLSAKSKAIMFTPFLSHYAYGWGVGKTNVGQLKDSLLVIEHGGGINGFNTVISRMPKDRQLIVLLNNTGSAPLDAIKMNIVNILYDQPVAPPKKPITDLLRQSVMSEPVAKTQQKFNAWRADKTYSVNENEINSLGYELMRDGKLTEALVIFDLNVEAFPASYNVYDSRGEAHMVAGNKSMAIQNYKKSVELNPQNANGFAKLKELGEIAGVPK</sequence>
<dbReference type="Gene3D" id="3.40.710.10">
    <property type="entry name" value="DD-peptidase/beta-lactamase superfamily"/>
    <property type="match status" value="1"/>
</dbReference>
<evidence type="ECO:0000256" key="4">
    <source>
        <dbReference type="SAM" id="SignalP"/>
    </source>
</evidence>
<dbReference type="SMART" id="SM00028">
    <property type="entry name" value="TPR"/>
    <property type="match status" value="2"/>
</dbReference>
<feature type="repeat" description="TPR" evidence="3">
    <location>
        <begin position="436"/>
        <end position="469"/>
    </location>
</feature>
<evidence type="ECO:0000313" key="7">
    <source>
        <dbReference type="Proteomes" id="UP000187941"/>
    </source>
</evidence>
<dbReference type="InterPro" id="IPR012338">
    <property type="entry name" value="Beta-lactam/transpept-like"/>
</dbReference>
<feature type="chain" id="PRO_5012546517" evidence="4">
    <location>
        <begin position="26"/>
        <end position="487"/>
    </location>
</feature>
<dbReference type="OrthoDB" id="9793489at2"/>
<name>A0A1P9WWD7_9BACT</name>
<proteinExistence type="predicted"/>
<dbReference type="InterPro" id="IPR011990">
    <property type="entry name" value="TPR-like_helical_dom_sf"/>
</dbReference>
<protein>
    <submittedName>
        <fullName evidence="6">Serine hydrolase</fullName>
    </submittedName>
</protein>
<feature type="domain" description="Beta-lactamase-related" evidence="5">
    <location>
        <begin position="32"/>
        <end position="348"/>
    </location>
</feature>
<dbReference type="InterPro" id="IPR001466">
    <property type="entry name" value="Beta-lactam-related"/>
</dbReference>
<evidence type="ECO:0000313" key="6">
    <source>
        <dbReference type="EMBL" id="AQG79689.1"/>
    </source>
</evidence>
<dbReference type="EMBL" id="CP014263">
    <property type="protein sequence ID" value="AQG79689.1"/>
    <property type="molecule type" value="Genomic_DNA"/>
</dbReference>
<dbReference type="AlphaFoldDB" id="A0A1P9WWD7"/>
<accession>A0A1P9WWD7</accession>
<keyword evidence="6" id="KW-0378">Hydrolase</keyword>
<keyword evidence="3" id="KW-0802">TPR repeat</keyword>
<organism evidence="6 7">
    <name type="scientific">Spirosoma montaniterrae</name>
    <dbReference type="NCBI Taxonomy" id="1178516"/>
    <lineage>
        <taxon>Bacteria</taxon>
        <taxon>Pseudomonadati</taxon>
        <taxon>Bacteroidota</taxon>
        <taxon>Cytophagia</taxon>
        <taxon>Cytophagales</taxon>
        <taxon>Cytophagaceae</taxon>
        <taxon>Spirosoma</taxon>
    </lineage>
</organism>
<keyword evidence="7" id="KW-1185">Reference proteome</keyword>
<dbReference type="Gene3D" id="1.25.40.10">
    <property type="entry name" value="Tetratricopeptide repeat domain"/>
    <property type="match status" value="1"/>
</dbReference>
<dbReference type="GO" id="GO:0016020">
    <property type="term" value="C:membrane"/>
    <property type="evidence" value="ECO:0007669"/>
    <property type="project" value="UniProtKB-SubCell"/>
</dbReference>
<reference evidence="6 7" key="1">
    <citation type="submission" date="2016-01" db="EMBL/GenBank/DDBJ databases">
        <authorList>
            <person name="Oliw E.H."/>
        </authorList>
    </citation>
    <scope>NUCLEOTIDE SEQUENCE [LARGE SCALE GENOMIC DNA]</scope>
    <source>
        <strain evidence="6 7">DY10</strain>
    </source>
</reference>
<dbReference type="KEGG" id="smon:AWR27_10325"/>
<keyword evidence="4" id="KW-0732">Signal</keyword>
<keyword evidence="2" id="KW-0472">Membrane</keyword>
<comment type="subcellular location">
    <subcellularLocation>
        <location evidence="1">Membrane</location>
    </subcellularLocation>
</comment>
<dbReference type="Proteomes" id="UP000187941">
    <property type="component" value="Chromosome"/>
</dbReference>
<dbReference type="Pfam" id="PF00144">
    <property type="entry name" value="Beta-lactamase"/>
    <property type="match status" value="1"/>
</dbReference>
<feature type="signal peptide" evidence="4">
    <location>
        <begin position="1"/>
        <end position="25"/>
    </location>
</feature>
<dbReference type="PANTHER" id="PTHR46825:SF11">
    <property type="entry name" value="PENICILLIN-BINDING PROTEIN 4"/>
    <property type="match status" value="1"/>
</dbReference>
<dbReference type="PROSITE" id="PS50005">
    <property type="entry name" value="TPR"/>
    <property type="match status" value="1"/>
</dbReference>
<dbReference type="InterPro" id="IPR019734">
    <property type="entry name" value="TPR_rpt"/>
</dbReference>
<dbReference type="SUPFAM" id="SSF56601">
    <property type="entry name" value="beta-lactamase/transpeptidase-like"/>
    <property type="match status" value="1"/>
</dbReference>
<dbReference type="SUPFAM" id="SSF48452">
    <property type="entry name" value="TPR-like"/>
    <property type="match status" value="1"/>
</dbReference>
<dbReference type="GO" id="GO:0016787">
    <property type="term" value="F:hydrolase activity"/>
    <property type="evidence" value="ECO:0007669"/>
    <property type="project" value="UniProtKB-KW"/>
</dbReference>
<dbReference type="RefSeq" id="WP_077131124.1">
    <property type="nucleotide sequence ID" value="NZ_CP014263.1"/>
</dbReference>
<dbReference type="InterPro" id="IPR050491">
    <property type="entry name" value="AmpC-like"/>
</dbReference>
<evidence type="ECO:0000256" key="1">
    <source>
        <dbReference type="ARBA" id="ARBA00004370"/>
    </source>
</evidence>
<dbReference type="PANTHER" id="PTHR46825">
    <property type="entry name" value="D-ALANYL-D-ALANINE-CARBOXYPEPTIDASE/ENDOPEPTIDASE AMPH"/>
    <property type="match status" value="1"/>
</dbReference>
<evidence type="ECO:0000256" key="2">
    <source>
        <dbReference type="ARBA" id="ARBA00023136"/>
    </source>
</evidence>
<evidence type="ECO:0000259" key="5">
    <source>
        <dbReference type="Pfam" id="PF00144"/>
    </source>
</evidence>
<evidence type="ECO:0000256" key="3">
    <source>
        <dbReference type="PROSITE-ProRule" id="PRU00339"/>
    </source>
</evidence>
<dbReference type="STRING" id="1178516.AWR27_10325"/>